<dbReference type="GO" id="GO:0005634">
    <property type="term" value="C:nucleus"/>
    <property type="evidence" value="ECO:0007669"/>
    <property type="project" value="UniProtKB-SubCell"/>
</dbReference>
<protein>
    <recommendedName>
        <fullName evidence="6">Transcription factor domain-containing protein</fullName>
    </recommendedName>
</protein>
<feature type="region of interest" description="Disordered" evidence="3">
    <location>
        <begin position="50"/>
        <end position="77"/>
    </location>
</feature>
<dbReference type="PANTHER" id="PTHR37534">
    <property type="entry name" value="TRANSCRIPTIONAL ACTIVATOR PROTEIN UGA3"/>
    <property type="match status" value="1"/>
</dbReference>
<dbReference type="Proteomes" id="UP000811619">
    <property type="component" value="Unassembled WGS sequence"/>
</dbReference>
<dbReference type="AlphaFoldDB" id="A0A8K0J572"/>
<feature type="non-terminal residue" evidence="4">
    <location>
        <position position="260"/>
    </location>
</feature>
<proteinExistence type="predicted"/>
<comment type="subcellular location">
    <subcellularLocation>
        <location evidence="1">Nucleus</location>
    </subcellularLocation>
</comment>
<dbReference type="GO" id="GO:0003700">
    <property type="term" value="F:DNA-binding transcription factor activity"/>
    <property type="evidence" value="ECO:0007669"/>
    <property type="project" value="TreeGrafter"/>
</dbReference>
<dbReference type="OrthoDB" id="415590at2759"/>
<gene>
    <name evidence="4" type="ORF">E4U42_000621</name>
</gene>
<evidence type="ECO:0000313" key="4">
    <source>
        <dbReference type="EMBL" id="KAG5914207.1"/>
    </source>
</evidence>
<feature type="compositionally biased region" description="Low complexity" evidence="3">
    <location>
        <begin position="58"/>
        <end position="68"/>
    </location>
</feature>
<reference evidence="4" key="1">
    <citation type="journal article" date="2020" name="bioRxiv">
        <title>Whole genome comparisons of ergot fungi reveals the divergence and evolution of species within the genus Claviceps are the result of varying mechanisms driving genome evolution and host range expansion.</title>
        <authorList>
            <person name="Wyka S.A."/>
            <person name="Mondo S.J."/>
            <person name="Liu M."/>
            <person name="Dettman J."/>
            <person name="Nalam V."/>
            <person name="Broders K.D."/>
        </authorList>
    </citation>
    <scope>NUCLEOTIDE SEQUENCE</scope>
    <source>
        <strain evidence="4">CCC 489</strain>
    </source>
</reference>
<keyword evidence="5" id="KW-1185">Reference proteome</keyword>
<dbReference type="EMBL" id="SRPY01001155">
    <property type="protein sequence ID" value="KAG5914207.1"/>
    <property type="molecule type" value="Genomic_DNA"/>
</dbReference>
<sequence>MADHIESHFLSPGSTSTADEYAANPRFIELQEELRCVLFAGVSSHDAGQAQVSKKTVTPMATAAPDDGAAARRNDESGGTWSVKCSLDAARVRISISIPKMKLVRYLQNWIVECAPFLDKFDDDRHFGIHVPILAEQSPPLLYAVLAFSARQMERKALLDKCYDSLELYQESIRLLGPSLQARDANTLVTACILAVLELMSGSSRNWRRHIEGCATLFDFFAVTGFSGGLLQAVFWCYARMELCGAIIAAGAESTVLPLA</sequence>
<evidence type="ECO:0000256" key="2">
    <source>
        <dbReference type="ARBA" id="ARBA00023242"/>
    </source>
</evidence>
<keyword evidence="2" id="KW-0539">Nucleus</keyword>
<dbReference type="PANTHER" id="PTHR37534:SF24">
    <property type="entry name" value="MISCELLANEOUS ZN(II)2CYS6 TRANSCRIPTION FACTOR (EUROFUNG)-RELATED"/>
    <property type="match status" value="1"/>
</dbReference>
<dbReference type="InterPro" id="IPR021858">
    <property type="entry name" value="Fun_TF"/>
</dbReference>
<evidence type="ECO:0000256" key="1">
    <source>
        <dbReference type="ARBA" id="ARBA00004123"/>
    </source>
</evidence>
<evidence type="ECO:0008006" key="6">
    <source>
        <dbReference type="Google" id="ProtNLM"/>
    </source>
</evidence>
<evidence type="ECO:0000313" key="5">
    <source>
        <dbReference type="Proteomes" id="UP000811619"/>
    </source>
</evidence>
<comment type="caution">
    <text evidence="4">The sequence shown here is derived from an EMBL/GenBank/DDBJ whole genome shotgun (WGS) entry which is preliminary data.</text>
</comment>
<accession>A0A8K0J572</accession>
<name>A0A8K0J572_9HYPO</name>
<dbReference type="GO" id="GO:0045944">
    <property type="term" value="P:positive regulation of transcription by RNA polymerase II"/>
    <property type="evidence" value="ECO:0007669"/>
    <property type="project" value="TreeGrafter"/>
</dbReference>
<dbReference type="Pfam" id="PF11951">
    <property type="entry name" value="Fungal_trans_2"/>
    <property type="match status" value="1"/>
</dbReference>
<organism evidence="4 5">
    <name type="scientific">Claviceps africana</name>
    <dbReference type="NCBI Taxonomy" id="83212"/>
    <lineage>
        <taxon>Eukaryota</taxon>
        <taxon>Fungi</taxon>
        <taxon>Dikarya</taxon>
        <taxon>Ascomycota</taxon>
        <taxon>Pezizomycotina</taxon>
        <taxon>Sordariomycetes</taxon>
        <taxon>Hypocreomycetidae</taxon>
        <taxon>Hypocreales</taxon>
        <taxon>Clavicipitaceae</taxon>
        <taxon>Claviceps</taxon>
    </lineage>
</organism>
<dbReference type="GO" id="GO:0000976">
    <property type="term" value="F:transcription cis-regulatory region binding"/>
    <property type="evidence" value="ECO:0007669"/>
    <property type="project" value="TreeGrafter"/>
</dbReference>
<evidence type="ECO:0000256" key="3">
    <source>
        <dbReference type="SAM" id="MobiDB-lite"/>
    </source>
</evidence>